<evidence type="ECO:0000256" key="2">
    <source>
        <dbReference type="ARBA" id="ARBA00022574"/>
    </source>
</evidence>
<evidence type="ECO:0000256" key="3">
    <source>
        <dbReference type="ARBA" id="ARBA00022694"/>
    </source>
</evidence>
<reference evidence="10" key="1">
    <citation type="submission" date="2022-03" db="EMBL/GenBank/DDBJ databases">
        <authorList>
            <person name="Sayadi A."/>
        </authorList>
    </citation>
    <scope>NUCLEOTIDE SEQUENCE</scope>
</reference>
<organism evidence="10 11">
    <name type="scientific">Acanthoscelides obtectus</name>
    <name type="common">Bean weevil</name>
    <name type="synonym">Bruchus obtectus</name>
    <dbReference type="NCBI Taxonomy" id="200917"/>
    <lineage>
        <taxon>Eukaryota</taxon>
        <taxon>Metazoa</taxon>
        <taxon>Ecdysozoa</taxon>
        <taxon>Arthropoda</taxon>
        <taxon>Hexapoda</taxon>
        <taxon>Insecta</taxon>
        <taxon>Pterygota</taxon>
        <taxon>Neoptera</taxon>
        <taxon>Endopterygota</taxon>
        <taxon>Coleoptera</taxon>
        <taxon>Polyphaga</taxon>
        <taxon>Cucujiformia</taxon>
        <taxon>Chrysomeloidea</taxon>
        <taxon>Chrysomelidae</taxon>
        <taxon>Bruchinae</taxon>
        <taxon>Bruchini</taxon>
        <taxon>Acanthoscelides</taxon>
    </lineage>
</organism>
<feature type="repeat" description="WD" evidence="9">
    <location>
        <begin position="175"/>
        <end position="214"/>
    </location>
</feature>
<comment type="subcellular location">
    <subcellularLocation>
        <location evidence="1 8">Nucleus</location>
    </subcellularLocation>
</comment>
<dbReference type="GO" id="GO:0106004">
    <property type="term" value="P:tRNA (guanine-N7)-methylation"/>
    <property type="evidence" value="ECO:0007669"/>
    <property type="project" value="UniProtKB-UniRule"/>
</dbReference>
<dbReference type="GO" id="GO:0043527">
    <property type="term" value="C:tRNA methyltransferase complex"/>
    <property type="evidence" value="ECO:0007669"/>
    <property type="project" value="TreeGrafter"/>
</dbReference>
<dbReference type="HAMAP" id="MF_03056">
    <property type="entry name" value="TRM82"/>
    <property type="match status" value="1"/>
</dbReference>
<name>A0A9P0PQG9_ACAOB</name>
<dbReference type="InterPro" id="IPR001680">
    <property type="entry name" value="WD40_rpt"/>
</dbReference>
<proteinExistence type="inferred from homology"/>
<dbReference type="PROSITE" id="PS50082">
    <property type="entry name" value="WD_REPEATS_2"/>
    <property type="match status" value="1"/>
</dbReference>
<keyword evidence="11" id="KW-1185">Reference proteome</keyword>
<sequence>MVMISRNTNTLLLTTESKVLVCDLKSEQQTVLEIPAPVLPDNLTKDQRNILLKHEKTVNSVDFSLTDQYMLLSTENKQILVYSSDLKLIKNFTVNRVPSKAVFTPSNDIIVADKTGDVYLYELEGDEKPTLLLGHLSIILDVLVTKDGKYIITCDRDEKIRVSHFPNCYNIATFCLGHTEFVTCIKVEGKILISASGDGTVQFWDFLRGKQLNIVNTNAHVEESNTLLEFSETMDKEKVDVSALPVINVQISENFMAVQLHKCSTLQLYSVDFSKNKCEVQLIFKLCIAPIFSFCFSKLELIVFSDRLRTFKLENNQFVEIESVFLRKLCDNYKANFKHLDEECLTVLYKRKFDNMQEYYERKKQRIESLK</sequence>
<dbReference type="OrthoDB" id="371245at2759"/>
<dbReference type="GO" id="GO:0005829">
    <property type="term" value="C:cytosol"/>
    <property type="evidence" value="ECO:0007669"/>
    <property type="project" value="TreeGrafter"/>
</dbReference>
<dbReference type="InterPro" id="IPR036322">
    <property type="entry name" value="WD40_repeat_dom_sf"/>
</dbReference>
<evidence type="ECO:0000256" key="6">
    <source>
        <dbReference type="ARBA" id="ARBA00093337"/>
    </source>
</evidence>
<keyword evidence="2 8" id="KW-0853">WD repeat</keyword>
<dbReference type="AlphaFoldDB" id="A0A9P0PQG9"/>
<dbReference type="PANTHER" id="PTHR16288:SF0">
    <property type="entry name" value="TRNA (GUANINE-N(7)-)-METHYLTRANSFERASE NON-CATALYTIC SUBUNIT WDR4"/>
    <property type="match status" value="1"/>
</dbReference>
<accession>A0A9P0PQG9</accession>
<evidence type="ECO:0000256" key="1">
    <source>
        <dbReference type="ARBA" id="ARBA00004123"/>
    </source>
</evidence>
<evidence type="ECO:0000313" key="11">
    <source>
        <dbReference type="Proteomes" id="UP001152888"/>
    </source>
</evidence>
<evidence type="ECO:0000313" key="10">
    <source>
        <dbReference type="EMBL" id="CAH1994901.1"/>
    </source>
</evidence>
<dbReference type="GO" id="GO:0005634">
    <property type="term" value="C:nucleus"/>
    <property type="evidence" value="ECO:0007669"/>
    <property type="project" value="UniProtKB-SubCell"/>
</dbReference>
<dbReference type="InterPro" id="IPR015943">
    <property type="entry name" value="WD40/YVTN_repeat-like_dom_sf"/>
</dbReference>
<comment type="similarity">
    <text evidence="8">Belongs to the WD repeat TRM82 family.</text>
</comment>
<dbReference type="SUPFAM" id="SSF50978">
    <property type="entry name" value="WD40 repeat-like"/>
    <property type="match status" value="1"/>
</dbReference>
<keyword evidence="4 8" id="KW-0677">Repeat</keyword>
<keyword evidence="3 8" id="KW-0819">tRNA processing</keyword>
<comment type="function">
    <text evidence="6">Required for the Mettl1-dependent formation of N(7)-methylguanine at position 46 (m7G46) in tRNA. In the Mettl1-wuho methyltransferase complex, it is required to stabilize and induce conformational changes of the catalytic subunit. Required for binding of nanos mRNA and repression of translation by the mei-P26-bgcn-bam-sxl complex. May cooperate with mei-P26 and nanos to derepress the BMP signaling pathway. May cooperate with mei-P26 to suppress expression of a subset of microRNAs. May cooperate with mei-P26 to regulate bam expression levels in germline cells during gametogenesis. Required to promote mitosis to meiosis transition during gametogenesis. May regulate germline cell division in part by regulating ribosome biogenesis.</text>
</comment>
<protein>
    <recommendedName>
        <fullName evidence="12">tRNA (guanine-N(7)-)-methyltransferase non-catalytic subunit wuho</fullName>
    </recommendedName>
</protein>
<comment type="caution">
    <text evidence="10">The sequence shown here is derived from an EMBL/GenBank/DDBJ whole genome shotgun (WGS) entry which is preliminary data.</text>
</comment>
<evidence type="ECO:0000256" key="9">
    <source>
        <dbReference type="PROSITE-ProRule" id="PRU00221"/>
    </source>
</evidence>
<comment type="function">
    <text evidence="8">Required for the formation of N(7)-methylguanine at position 46 (m7G46) in tRNA. In the complex, it is required to stabilize and induce conformational changes of the catalytic subunit.</text>
</comment>
<evidence type="ECO:0000256" key="7">
    <source>
        <dbReference type="ARBA" id="ARBA00093542"/>
    </source>
</evidence>
<keyword evidence="5 8" id="KW-0539">Nucleus</keyword>
<dbReference type="PANTHER" id="PTHR16288">
    <property type="entry name" value="WD40 REPEAT PROTEIN 4"/>
    <property type="match status" value="1"/>
</dbReference>
<dbReference type="Gene3D" id="2.130.10.10">
    <property type="entry name" value="YVTN repeat-like/Quinoprotein amine dehydrogenase"/>
    <property type="match status" value="1"/>
</dbReference>
<dbReference type="Proteomes" id="UP001152888">
    <property type="component" value="Unassembled WGS sequence"/>
</dbReference>
<evidence type="ECO:0008006" key="12">
    <source>
        <dbReference type="Google" id="ProtNLM"/>
    </source>
</evidence>
<evidence type="ECO:0000256" key="8">
    <source>
        <dbReference type="HAMAP-Rule" id="MF_03056"/>
    </source>
</evidence>
<dbReference type="EMBL" id="CAKOFQ010007208">
    <property type="protein sequence ID" value="CAH1994901.1"/>
    <property type="molecule type" value="Genomic_DNA"/>
</dbReference>
<comment type="pathway">
    <text evidence="8">tRNA modification; N(7)-methylguanine-tRNA biosynthesis.</text>
</comment>
<gene>
    <name evidence="10" type="ORF">ACAOBT_LOCUS22310</name>
</gene>
<comment type="subunit">
    <text evidence="7">Forms a heterodimer with the catalytic subunit Mettl1. Interacts with mei-P26 and weakly interacts with bgcn; required for the function or formation of the mei-P26-bgcn-bam-sxl complex. Interacts with nanos; may be involved in mei-P26-dependent derepression of the BMP signaling pathway. Interacts with Myc; the interaction may be mediated by mei-P26 and may be involved in the regulation of ribosome biogenesis.</text>
</comment>
<evidence type="ECO:0000256" key="5">
    <source>
        <dbReference type="ARBA" id="ARBA00023242"/>
    </source>
</evidence>
<dbReference type="InterPro" id="IPR028884">
    <property type="entry name" value="Trm82"/>
</dbReference>
<dbReference type="SMART" id="SM00320">
    <property type="entry name" value="WD40"/>
    <property type="match status" value="3"/>
</dbReference>
<dbReference type="Pfam" id="PF00400">
    <property type="entry name" value="WD40"/>
    <property type="match status" value="2"/>
</dbReference>
<evidence type="ECO:0000256" key="4">
    <source>
        <dbReference type="ARBA" id="ARBA00022737"/>
    </source>
</evidence>